<dbReference type="InterPro" id="IPR001185">
    <property type="entry name" value="MS_channel"/>
</dbReference>
<keyword evidence="7 10" id="KW-0406">Ion transport</keyword>
<keyword evidence="9 10" id="KW-0407">Ion channel</keyword>
<dbReference type="GO" id="GO:0008381">
    <property type="term" value="F:mechanosensitive monoatomic ion channel activity"/>
    <property type="evidence" value="ECO:0007669"/>
    <property type="project" value="UniProtKB-UniRule"/>
</dbReference>
<name>A0A9D1YE75_9FIRM</name>
<evidence type="ECO:0000256" key="6">
    <source>
        <dbReference type="ARBA" id="ARBA00022989"/>
    </source>
</evidence>
<evidence type="ECO:0000313" key="11">
    <source>
        <dbReference type="EMBL" id="HIY27240.1"/>
    </source>
</evidence>
<dbReference type="Gene3D" id="1.10.1200.120">
    <property type="entry name" value="Large-conductance mechanosensitive channel, MscL, domain 1"/>
    <property type="match status" value="1"/>
</dbReference>
<evidence type="ECO:0000256" key="4">
    <source>
        <dbReference type="ARBA" id="ARBA00022475"/>
    </source>
</evidence>
<gene>
    <name evidence="10 11" type="primary">mscL</name>
    <name evidence="11" type="ORF">H9838_08735</name>
</gene>
<dbReference type="GO" id="GO:0005886">
    <property type="term" value="C:plasma membrane"/>
    <property type="evidence" value="ECO:0007669"/>
    <property type="project" value="UniProtKB-SubCell"/>
</dbReference>
<reference evidence="11" key="1">
    <citation type="journal article" date="2021" name="PeerJ">
        <title>Extensive microbial diversity within the chicken gut microbiome revealed by metagenomics and culture.</title>
        <authorList>
            <person name="Gilroy R."/>
            <person name="Ravi A."/>
            <person name="Getino M."/>
            <person name="Pursley I."/>
            <person name="Horton D.L."/>
            <person name="Alikhan N.F."/>
            <person name="Baker D."/>
            <person name="Gharbi K."/>
            <person name="Hall N."/>
            <person name="Watson M."/>
            <person name="Adriaenssens E.M."/>
            <person name="Foster-Nyarko E."/>
            <person name="Jarju S."/>
            <person name="Secka A."/>
            <person name="Antonio M."/>
            <person name="Oren A."/>
            <person name="Chaudhuri R.R."/>
            <person name="La Ragione R."/>
            <person name="Hildebrand F."/>
            <person name="Pallen M.J."/>
        </authorList>
    </citation>
    <scope>NUCLEOTIDE SEQUENCE</scope>
    <source>
        <strain evidence="11">1282</strain>
    </source>
</reference>
<dbReference type="PANTHER" id="PTHR30266">
    <property type="entry name" value="MECHANOSENSITIVE CHANNEL MSCL"/>
    <property type="match status" value="1"/>
</dbReference>
<dbReference type="Proteomes" id="UP000823915">
    <property type="component" value="Unassembled WGS sequence"/>
</dbReference>
<comment type="caution">
    <text evidence="11">The sequence shown here is derived from an EMBL/GenBank/DDBJ whole genome shotgun (WGS) entry which is preliminary data.</text>
</comment>
<evidence type="ECO:0000256" key="3">
    <source>
        <dbReference type="ARBA" id="ARBA00022448"/>
    </source>
</evidence>
<keyword evidence="4 10" id="KW-1003">Cell membrane</keyword>
<dbReference type="PROSITE" id="PS01327">
    <property type="entry name" value="MSCL"/>
    <property type="match status" value="1"/>
</dbReference>
<keyword evidence="5 10" id="KW-0812">Transmembrane</keyword>
<evidence type="ECO:0000256" key="9">
    <source>
        <dbReference type="ARBA" id="ARBA00023303"/>
    </source>
</evidence>
<organism evidence="11 12">
    <name type="scientific">Candidatus Acutalibacter pullistercoris</name>
    <dbReference type="NCBI Taxonomy" id="2838418"/>
    <lineage>
        <taxon>Bacteria</taxon>
        <taxon>Bacillati</taxon>
        <taxon>Bacillota</taxon>
        <taxon>Clostridia</taxon>
        <taxon>Eubacteriales</taxon>
        <taxon>Acutalibacteraceae</taxon>
        <taxon>Acutalibacter</taxon>
    </lineage>
</organism>
<dbReference type="Pfam" id="PF01741">
    <property type="entry name" value="MscL"/>
    <property type="match status" value="1"/>
</dbReference>
<evidence type="ECO:0000256" key="10">
    <source>
        <dbReference type="HAMAP-Rule" id="MF_00115"/>
    </source>
</evidence>
<keyword evidence="3 10" id="KW-0813">Transport</keyword>
<feature type="transmembrane region" description="Helical" evidence="10">
    <location>
        <begin position="30"/>
        <end position="51"/>
    </location>
</feature>
<evidence type="ECO:0000256" key="2">
    <source>
        <dbReference type="ARBA" id="ARBA00007254"/>
    </source>
</evidence>
<reference evidence="11" key="2">
    <citation type="submission" date="2021-04" db="EMBL/GenBank/DDBJ databases">
        <authorList>
            <person name="Gilroy R."/>
        </authorList>
    </citation>
    <scope>NUCLEOTIDE SEQUENCE</scope>
    <source>
        <strain evidence="11">1282</strain>
    </source>
</reference>
<keyword evidence="8 10" id="KW-0472">Membrane</keyword>
<feature type="transmembrane region" description="Helical" evidence="10">
    <location>
        <begin position="80"/>
        <end position="103"/>
    </location>
</feature>
<dbReference type="InterPro" id="IPR019823">
    <property type="entry name" value="Mechanosensitive_channel_CS"/>
</dbReference>
<sequence>MDTKETAKDIVKSSKGFIKEFKEFISRGNVIDMAVGVIIGGAFTAIVNSLVNDIFNPLLGLITGGADFSTLSFGFMDAQFMYGSFITAVINFLLVALVLFLVIKAMNKLHLKKTPEAPAAPTTKVCPFCKSEIAIEATRCPHCTSQLEEEKKSA</sequence>
<dbReference type="PRINTS" id="PR01264">
    <property type="entry name" value="MECHCHANNEL"/>
</dbReference>
<dbReference type="SUPFAM" id="SSF81330">
    <property type="entry name" value="Gated mechanosensitive channel"/>
    <property type="match status" value="1"/>
</dbReference>
<comment type="subunit">
    <text evidence="10">Homopentamer.</text>
</comment>
<comment type="function">
    <text evidence="10">Channel that opens in response to stretch forces in the membrane lipid bilayer. May participate in the regulation of osmotic pressure changes within the cell.</text>
</comment>
<dbReference type="InterPro" id="IPR036019">
    <property type="entry name" value="MscL_channel"/>
</dbReference>
<evidence type="ECO:0000313" key="12">
    <source>
        <dbReference type="Proteomes" id="UP000823915"/>
    </source>
</evidence>
<dbReference type="PANTHER" id="PTHR30266:SF2">
    <property type="entry name" value="LARGE-CONDUCTANCE MECHANOSENSITIVE CHANNEL"/>
    <property type="match status" value="1"/>
</dbReference>
<dbReference type="HAMAP" id="MF_00115">
    <property type="entry name" value="MscL"/>
    <property type="match status" value="1"/>
</dbReference>
<accession>A0A9D1YE75</accession>
<keyword evidence="6 10" id="KW-1133">Transmembrane helix</keyword>
<evidence type="ECO:0000256" key="5">
    <source>
        <dbReference type="ARBA" id="ARBA00022692"/>
    </source>
</evidence>
<dbReference type="NCBIfam" id="TIGR00220">
    <property type="entry name" value="mscL"/>
    <property type="match status" value="1"/>
</dbReference>
<evidence type="ECO:0000256" key="7">
    <source>
        <dbReference type="ARBA" id="ARBA00023065"/>
    </source>
</evidence>
<dbReference type="AlphaFoldDB" id="A0A9D1YE75"/>
<dbReference type="InterPro" id="IPR037673">
    <property type="entry name" value="MSC/AndL"/>
</dbReference>
<comment type="similarity">
    <text evidence="2 10">Belongs to the MscL family.</text>
</comment>
<evidence type="ECO:0000256" key="1">
    <source>
        <dbReference type="ARBA" id="ARBA00004651"/>
    </source>
</evidence>
<comment type="subcellular location">
    <subcellularLocation>
        <location evidence="1 10">Cell membrane</location>
        <topology evidence="1 10">Multi-pass membrane protein</topology>
    </subcellularLocation>
</comment>
<proteinExistence type="inferred from homology"/>
<dbReference type="EMBL" id="DXDU01000138">
    <property type="protein sequence ID" value="HIY27240.1"/>
    <property type="molecule type" value="Genomic_DNA"/>
</dbReference>
<protein>
    <recommendedName>
        <fullName evidence="10">Large-conductance mechanosensitive channel</fullName>
    </recommendedName>
</protein>
<evidence type="ECO:0000256" key="8">
    <source>
        <dbReference type="ARBA" id="ARBA00023136"/>
    </source>
</evidence>